<dbReference type="EMBL" id="JAFCMP010000547">
    <property type="protein sequence ID" value="KAG5175550.1"/>
    <property type="molecule type" value="Genomic_DNA"/>
</dbReference>
<sequence length="144" mass="16513">MIYFSKALLRLIFKMLPLGRLLPTTAHNSLTPSLSAPRLKLRPSAMVAKRAAPELPMDVIKRIRTEAVHLSSVLRNRAVLLRALKVMFDRSGKDFFATVEWYYSGEPRFVEEAVHLASECPYSCCLCKEDEEDDARSDYYTWNV</sequence>
<dbReference type="AlphaFoldDB" id="A0A835YL12"/>
<reference evidence="1" key="1">
    <citation type="submission" date="2021-02" db="EMBL/GenBank/DDBJ databases">
        <title>First Annotated Genome of the Yellow-green Alga Tribonema minus.</title>
        <authorList>
            <person name="Mahan K.M."/>
        </authorList>
    </citation>
    <scope>NUCLEOTIDE SEQUENCE</scope>
    <source>
        <strain evidence="1">UTEX B ZZ1240</strain>
    </source>
</reference>
<name>A0A835YL12_9STRA</name>
<organism evidence="1 2">
    <name type="scientific">Tribonema minus</name>
    <dbReference type="NCBI Taxonomy" id="303371"/>
    <lineage>
        <taxon>Eukaryota</taxon>
        <taxon>Sar</taxon>
        <taxon>Stramenopiles</taxon>
        <taxon>Ochrophyta</taxon>
        <taxon>PX clade</taxon>
        <taxon>Xanthophyceae</taxon>
        <taxon>Tribonematales</taxon>
        <taxon>Tribonemataceae</taxon>
        <taxon>Tribonema</taxon>
    </lineage>
</organism>
<evidence type="ECO:0000313" key="2">
    <source>
        <dbReference type="Proteomes" id="UP000664859"/>
    </source>
</evidence>
<comment type="caution">
    <text evidence="1">The sequence shown here is derived from an EMBL/GenBank/DDBJ whole genome shotgun (WGS) entry which is preliminary data.</text>
</comment>
<proteinExistence type="predicted"/>
<evidence type="ECO:0000313" key="1">
    <source>
        <dbReference type="EMBL" id="KAG5175550.1"/>
    </source>
</evidence>
<dbReference type="Proteomes" id="UP000664859">
    <property type="component" value="Unassembled WGS sequence"/>
</dbReference>
<keyword evidence="2" id="KW-1185">Reference proteome</keyword>
<protein>
    <submittedName>
        <fullName evidence="1">Uncharacterized protein</fullName>
    </submittedName>
</protein>
<accession>A0A835YL12</accession>
<gene>
    <name evidence="1" type="ORF">JKP88DRAFT_242406</name>
</gene>